<evidence type="ECO:0000313" key="2">
    <source>
        <dbReference type="EMBL" id="MUN63771.1"/>
    </source>
</evidence>
<proteinExistence type="predicted"/>
<accession>A0A6N8GKZ1</accession>
<evidence type="ECO:0000313" key="3">
    <source>
        <dbReference type="Proteomes" id="UP000436989"/>
    </source>
</evidence>
<evidence type="ECO:0000259" key="1">
    <source>
        <dbReference type="Pfam" id="PF13460"/>
    </source>
</evidence>
<dbReference type="RefSeq" id="WP_156269666.1">
    <property type="nucleotide sequence ID" value="NZ_WOGU01000009.1"/>
</dbReference>
<dbReference type="Proteomes" id="UP000436989">
    <property type="component" value="Unassembled WGS sequence"/>
</dbReference>
<dbReference type="GO" id="GO:0016646">
    <property type="term" value="F:oxidoreductase activity, acting on the CH-NH group of donors, NAD or NADP as acceptor"/>
    <property type="evidence" value="ECO:0007669"/>
    <property type="project" value="TreeGrafter"/>
</dbReference>
<comment type="caution">
    <text evidence="2">The sequence shown here is derived from an EMBL/GenBank/DDBJ whole genome shotgun (WGS) entry which is preliminary data.</text>
</comment>
<keyword evidence="3" id="KW-1185">Reference proteome</keyword>
<dbReference type="PANTHER" id="PTHR43355">
    <property type="entry name" value="FLAVIN REDUCTASE (NADPH)"/>
    <property type="match status" value="1"/>
</dbReference>
<sequence length="214" mass="22353">MTRIAVLGGTGYAGSHIGAEAARRGHEVTSYSRTTPAEPVEGVTYVTGSVFDDAFLAQVVTDAEVVVETLSPRGELEGKLEGVVDELIDLARAAGTRLGVIGGAGSLLVAEGGPKLMDTDGFPAEILPEVRTGEALLETLRGTEEDLDWFYVSPAGGFGAWAPGEATGHFRIGGDVLLTDEEGDSFISGADLATAVVDEIETPAHSRRRFTVAY</sequence>
<dbReference type="InterPro" id="IPR016040">
    <property type="entry name" value="NAD(P)-bd_dom"/>
</dbReference>
<feature type="domain" description="NAD(P)-binding" evidence="1">
    <location>
        <begin position="8"/>
        <end position="203"/>
    </location>
</feature>
<dbReference type="AlphaFoldDB" id="A0A6N8GKZ1"/>
<dbReference type="InterPro" id="IPR036291">
    <property type="entry name" value="NAD(P)-bd_dom_sf"/>
</dbReference>
<dbReference type="EMBL" id="WOGU01000009">
    <property type="protein sequence ID" value="MUN63771.1"/>
    <property type="molecule type" value="Genomic_DNA"/>
</dbReference>
<dbReference type="PANTHER" id="PTHR43355:SF2">
    <property type="entry name" value="FLAVIN REDUCTASE (NADPH)"/>
    <property type="match status" value="1"/>
</dbReference>
<organism evidence="2 3">
    <name type="scientific">Kocuria sediminis</name>
    <dbReference type="NCBI Taxonomy" id="1038857"/>
    <lineage>
        <taxon>Bacteria</taxon>
        <taxon>Bacillati</taxon>
        <taxon>Actinomycetota</taxon>
        <taxon>Actinomycetes</taxon>
        <taxon>Micrococcales</taxon>
        <taxon>Micrococcaceae</taxon>
        <taxon>Kocuria</taxon>
    </lineage>
</organism>
<dbReference type="SUPFAM" id="SSF51735">
    <property type="entry name" value="NAD(P)-binding Rossmann-fold domains"/>
    <property type="match status" value="1"/>
</dbReference>
<gene>
    <name evidence="2" type="ORF">GMA12_11575</name>
</gene>
<name>A0A6N8GKZ1_9MICC</name>
<dbReference type="InterPro" id="IPR051606">
    <property type="entry name" value="Polyketide_Oxido-like"/>
</dbReference>
<protein>
    <submittedName>
        <fullName evidence="2">NAD(P)H-binding protein</fullName>
    </submittedName>
</protein>
<dbReference type="Gene3D" id="3.40.50.720">
    <property type="entry name" value="NAD(P)-binding Rossmann-like Domain"/>
    <property type="match status" value="1"/>
</dbReference>
<dbReference type="Pfam" id="PF13460">
    <property type="entry name" value="NAD_binding_10"/>
    <property type="match status" value="1"/>
</dbReference>
<reference evidence="2 3" key="1">
    <citation type="submission" date="2019-12" db="EMBL/GenBank/DDBJ databases">
        <authorList>
            <person name="Shi Y."/>
        </authorList>
    </citation>
    <scope>NUCLEOTIDE SEQUENCE [LARGE SCALE GENOMIC DNA]</scope>
    <source>
        <strain evidence="2 3">JCM 17929</strain>
    </source>
</reference>